<dbReference type="EMBL" id="PQXH01000311">
    <property type="protein sequence ID" value="TGO07185.1"/>
    <property type="molecule type" value="Genomic_DNA"/>
</dbReference>
<proteinExistence type="predicted"/>
<name>A0A4Z1E4Z3_9HELO</name>
<sequence>MHVNHEDRKEFLKTHQFVEDEKAWRQYDPYMKDRYNWQEREVPNPSNVNGIWRQSIIPYFGHIYNVERDRLIISNYGPLQYNSRCMNLSFTGWKHAQSVVLEGVEWTSDQIDSIAKHANFDVFNTVSWFESLSLVVIIPSAKVIRGEENLLYTEYGRETARDYIEAELAITREVNAAKSDIWANISLQDGFGPASPWDELNWKFFQGSHLKSIDTASRIPEIIFEIN</sequence>
<gene>
    <name evidence="1" type="ORF">BTUL_0313g00020</name>
</gene>
<dbReference type="AlphaFoldDB" id="A0A4Z1E4Z3"/>
<comment type="caution">
    <text evidence="1">The sequence shown here is derived from an EMBL/GenBank/DDBJ whole genome shotgun (WGS) entry which is preliminary data.</text>
</comment>
<reference evidence="1 2" key="1">
    <citation type="submission" date="2017-12" db="EMBL/GenBank/DDBJ databases">
        <title>Comparative genomics of Botrytis spp.</title>
        <authorList>
            <person name="Valero-Jimenez C.A."/>
            <person name="Tapia P."/>
            <person name="Veloso J."/>
            <person name="Silva-Moreno E."/>
            <person name="Staats M."/>
            <person name="Valdes J.H."/>
            <person name="Van Kan J.A.L."/>
        </authorList>
    </citation>
    <scope>NUCLEOTIDE SEQUENCE [LARGE SCALE GENOMIC DNA]</scope>
    <source>
        <strain evidence="1 2">Bt9001</strain>
    </source>
</reference>
<protein>
    <submittedName>
        <fullName evidence="1">Uncharacterized protein</fullName>
    </submittedName>
</protein>
<accession>A0A4Z1E4Z3</accession>
<dbReference type="Proteomes" id="UP000297777">
    <property type="component" value="Unassembled WGS sequence"/>
</dbReference>
<evidence type="ECO:0000313" key="1">
    <source>
        <dbReference type="EMBL" id="TGO07185.1"/>
    </source>
</evidence>
<keyword evidence="2" id="KW-1185">Reference proteome</keyword>
<evidence type="ECO:0000313" key="2">
    <source>
        <dbReference type="Proteomes" id="UP000297777"/>
    </source>
</evidence>
<organism evidence="1 2">
    <name type="scientific">Botrytis tulipae</name>
    <dbReference type="NCBI Taxonomy" id="87230"/>
    <lineage>
        <taxon>Eukaryota</taxon>
        <taxon>Fungi</taxon>
        <taxon>Dikarya</taxon>
        <taxon>Ascomycota</taxon>
        <taxon>Pezizomycotina</taxon>
        <taxon>Leotiomycetes</taxon>
        <taxon>Helotiales</taxon>
        <taxon>Sclerotiniaceae</taxon>
        <taxon>Botrytis</taxon>
    </lineage>
</organism>